<comment type="similarity">
    <text evidence="14 15">In the central section; belongs to the AAA ATPase family.</text>
</comment>
<evidence type="ECO:0000256" key="12">
    <source>
        <dbReference type="ARBA" id="ARBA00023049"/>
    </source>
</evidence>
<evidence type="ECO:0000256" key="3">
    <source>
        <dbReference type="ARBA" id="ARBA00022475"/>
    </source>
</evidence>
<comment type="similarity">
    <text evidence="16">Belongs to the AAA ATPase family.</text>
</comment>
<feature type="region of interest" description="Disordered" evidence="17">
    <location>
        <begin position="608"/>
        <end position="663"/>
    </location>
</feature>
<evidence type="ECO:0000256" key="4">
    <source>
        <dbReference type="ARBA" id="ARBA00022670"/>
    </source>
</evidence>
<dbReference type="InterPro" id="IPR011546">
    <property type="entry name" value="Pept_M41_FtsH_extracell"/>
</dbReference>
<dbReference type="GO" id="GO:0006508">
    <property type="term" value="P:proteolysis"/>
    <property type="evidence" value="ECO:0007669"/>
    <property type="project" value="UniProtKB-KW"/>
</dbReference>
<feature type="binding site" evidence="15">
    <location>
        <position position="428"/>
    </location>
    <ligand>
        <name>Zn(2+)</name>
        <dbReference type="ChEBI" id="CHEBI:29105"/>
        <note>catalytic</note>
    </ligand>
</feature>
<proteinExistence type="inferred from homology"/>
<keyword evidence="10 15" id="KW-0067">ATP-binding</keyword>
<dbReference type="PROSITE" id="PS00674">
    <property type="entry name" value="AAA"/>
    <property type="match status" value="1"/>
</dbReference>
<comment type="similarity">
    <text evidence="2 15">In the C-terminal section; belongs to the peptidase M41 family.</text>
</comment>
<sequence length="663" mass="73542">MEQPKNKKFWLYVIYGLLAVGIIVSIQFVKPFQPQQISYSDFTNDVSAGRVSDVTITNTQITGTLTTPSGETQPFVTSIVPGQDVQALIDDLKTKGVTFSGRVENTFWRDFLLTWILPIGLIVFMWFFVFRRFSRRLGGVTGNPMSFGESKVKLYDRSVERVTFDDVAGLDEAKEELREIIDFLRFPQKYHSIGASIPKGVLLVGAPGTGKTLLAKAVAGEADVPFFSISGSQFMEMFVGVGAARVRDLFEQAKAKAPCIVFIDEIDTIAKVRGGVASSGGTEEREQTLNQLLSEMDGFAPQTGVIILAATNRPEVLDSAILRPGRFDRQIMIDRPDIKGREAILKVHARNVKLAKDVKLKVVAARTPGFAGAELANVVNEAALLAARKDKKEVHEIDFDEAIDRVIGGLELKSRILNDKERHVVAYHEIGHALAASLLEHADPVHRISVIPRGIGSLGMTMQLPEEDRYLMTKPELEDRLGVLMGGRIAEELAFKEISTGAQNDLEKATILARKMVEEYGMSDKIGPLSLGTDRGAKLLRDEYGFGRESNYSEATAELIDEEVKRVILNNYRRVRKLLEENQNVLEAIAEILLEKETMEGEEFRRLVNTHQAKRPKSVRQAESETQSQAEDDGSVRRRLGAKQTTLRPVDIPAVPPPKKAVT</sequence>
<keyword evidence="5 15" id="KW-0812">Transmembrane</keyword>
<evidence type="ECO:0000256" key="8">
    <source>
        <dbReference type="ARBA" id="ARBA00022801"/>
    </source>
</evidence>
<gene>
    <name evidence="15" type="primary">ftsH</name>
    <name evidence="19" type="ORF">A2Y75_10305</name>
</gene>
<dbReference type="Pfam" id="PF00004">
    <property type="entry name" value="AAA"/>
    <property type="match status" value="1"/>
</dbReference>
<comment type="function">
    <text evidence="15">Acts as a processive, ATP-dependent zinc metallopeptidase for both cytoplasmic and membrane proteins. Plays a role in the quality control of integral membrane proteins.</text>
</comment>
<dbReference type="FunFam" id="3.40.50.300:FF:000001">
    <property type="entry name" value="ATP-dependent zinc metalloprotease FtsH"/>
    <property type="match status" value="1"/>
</dbReference>
<evidence type="ECO:0000256" key="6">
    <source>
        <dbReference type="ARBA" id="ARBA00022723"/>
    </source>
</evidence>
<dbReference type="NCBIfam" id="TIGR01241">
    <property type="entry name" value="FtsH_fam"/>
    <property type="match status" value="1"/>
</dbReference>
<evidence type="ECO:0000256" key="15">
    <source>
        <dbReference type="HAMAP-Rule" id="MF_01458"/>
    </source>
</evidence>
<comment type="cofactor">
    <cofactor evidence="15">
        <name>Zn(2+)</name>
        <dbReference type="ChEBI" id="CHEBI:29105"/>
    </cofactor>
    <text evidence="15">Binds 1 zinc ion per subunit.</text>
</comment>
<dbReference type="SUPFAM" id="SSF52540">
    <property type="entry name" value="P-loop containing nucleoside triphosphate hydrolases"/>
    <property type="match status" value="1"/>
</dbReference>
<keyword evidence="13 15" id="KW-0472">Membrane</keyword>
<dbReference type="Gene3D" id="1.10.8.60">
    <property type="match status" value="1"/>
</dbReference>
<keyword evidence="3 15" id="KW-1003">Cell membrane</keyword>
<feature type="binding site" evidence="15">
    <location>
        <begin position="205"/>
        <end position="212"/>
    </location>
    <ligand>
        <name>ATP</name>
        <dbReference type="ChEBI" id="CHEBI:30616"/>
    </ligand>
</feature>
<comment type="caution">
    <text evidence="19">The sequence shown here is derived from an EMBL/GenBank/DDBJ whole genome shotgun (WGS) entry which is preliminary data.</text>
</comment>
<keyword evidence="4 15" id="KW-0645">Protease</keyword>
<keyword evidence="9 15" id="KW-0862">Zinc</keyword>
<dbReference type="PANTHER" id="PTHR23076:SF97">
    <property type="entry name" value="ATP-DEPENDENT ZINC METALLOPROTEASE YME1L1"/>
    <property type="match status" value="1"/>
</dbReference>
<reference evidence="19 20" key="1">
    <citation type="journal article" date="2016" name="Nat. Commun.">
        <title>Thousands of microbial genomes shed light on interconnected biogeochemical processes in an aquifer system.</title>
        <authorList>
            <person name="Anantharaman K."/>
            <person name="Brown C.T."/>
            <person name="Hug L.A."/>
            <person name="Sharon I."/>
            <person name="Castelle C.J."/>
            <person name="Probst A.J."/>
            <person name="Thomas B.C."/>
            <person name="Singh A."/>
            <person name="Wilkins M.J."/>
            <person name="Karaoz U."/>
            <person name="Brodie E.L."/>
            <person name="Williams K.H."/>
            <person name="Hubbard S.S."/>
            <person name="Banfield J.F."/>
        </authorList>
    </citation>
    <scope>NUCLEOTIDE SEQUENCE [LARGE SCALE GENOMIC DNA]</scope>
</reference>
<evidence type="ECO:0000256" key="16">
    <source>
        <dbReference type="RuleBase" id="RU003651"/>
    </source>
</evidence>
<feature type="transmembrane region" description="Helical" evidence="15">
    <location>
        <begin position="9"/>
        <end position="29"/>
    </location>
</feature>
<dbReference type="HAMAP" id="MF_01458">
    <property type="entry name" value="FtsH"/>
    <property type="match status" value="1"/>
</dbReference>
<comment type="subunit">
    <text evidence="15">Homohexamer.</text>
</comment>
<dbReference type="GO" id="GO:0030163">
    <property type="term" value="P:protein catabolic process"/>
    <property type="evidence" value="ECO:0007669"/>
    <property type="project" value="UniProtKB-UniRule"/>
</dbReference>
<evidence type="ECO:0000256" key="1">
    <source>
        <dbReference type="ARBA" id="ARBA00004370"/>
    </source>
</evidence>
<evidence type="ECO:0000313" key="19">
    <source>
        <dbReference type="EMBL" id="OFW58567.1"/>
    </source>
</evidence>
<feature type="binding site" evidence="15">
    <location>
        <position position="432"/>
    </location>
    <ligand>
        <name>Zn(2+)</name>
        <dbReference type="ChEBI" id="CHEBI:29105"/>
        <note>catalytic</note>
    </ligand>
</feature>
<evidence type="ECO:0000256" key="9">
    <source>
        <dbReference type="ARBA" id="ARBA00022833"/>
    </source>
</evidence>
<evidence type="ECO:0000256" key="11">
    <source>
        <dbReference type="ARBA" id="ARBA00022989"/>
    </source>
</evidence>
<evidence type="ECO:0000256" key="14">
    <source>
        <dbReference type="ARBA" id="ARBA00061570"/>
    </source>
</evidence>
<protein>
    <recommendedName>
        <fullName evidence="15">ATP-dependent zinc metalloprotease FtsH</fullName>
        <ecNumber evidence="15">3.4.24.-</ecNumber>
    </recommendedName>
</protein>
<keyword evidence="6 15" id="KW-0479">Metal-binding</keyword>
<evidence type="ECO:0000259" key="18">
    <source>
        <dbReference type="SMART" id="SM00382"/>
    </source>
</evidence>
<dbReference type="InterPro" id="IPR005936">
    <property type="entry name" value="FtsH"/>
</dbReference>
<dbReference type="FunFam" id="1.10.8.60:FF:000001">
    <property type="entry name" value="ATP-dependent zinc metalloprotease FtsH"/>
    <property type="match status" value="1"/>
</dbReference>
<dbReference type="GO" id="GO:0008270">
    <property type="term" value="F:zinc ion binding"/>
    <property type="evidence" value="ECO:0007669"/>
    <property type="project" value="UniProtKB-UniRule"/>
</dbReference>
<name>A0A1F2WNY2_9ACTN</name>
<dbReference type="InterPro" id="IPR003959">
    <property type="entry name" value="ATPase_AAA_core"/>
</dbReference>
<dbReference type="InterPro" id="IPR003960">
    <property type="entry name" value="ATPase_AAA_CS"/>
</dbReference>
<dbReference type="Proteomes" id="UP000177876">
    <property type="component" value="Unassembled WGS sequence"/>
</dbReference>
<feature type="domain" description="AAA+ ATPase" evidence="18">
    <location>
        <begin position="197"/>
        <end position="337"/>
    </location>
</feature>
<dbReference type="InterPro" id="IPR027417">
    <property type="entry name" value="P-loop_NTPase"/>
</dbReference>
<dbReference type="InterPro" id="IPR037219">
    <property type="entry name" value="Peptidase_M41-like"/>
</dbReference>
<feature type="binding site" evidence="15">
    <location>
        <position position="505"/>
    </location>
    <ligand>
        <name>Zn(2+)</name>
        <dbReference type="ChEBI" id="CHEBI:29105"/>
        <note>catalytic</note>
    </ligand>
</feature>
<dbReference type="EMBL" id="MELK01000021">
    <property type="protein sequence ID" value="OFW58567.1"/>
    <property type="molecule type" value="Genomic_DNA"/>
</dbReference>
<dbReference type="Gene3D" id="3.40.50.300">
    <property type="entry name" value="P-loop containing nucleotide triphosphate hydrolases"/>
    <property type="match status" value="1"/>
</dbReference>
<dbReference type="Pfam" id="PF06480">
    <property type="entry name" value="FtsH_ext"/>
    <property type="match status" value="1"/>
</dbReference>
<dbReference type="PANTHER" id="PTHR23076">
    <property type="entry name" value="METALLOPROTEASE M41 FTSH"/>
    <property type="match status" value="1"/>
</dbReference>
<keyword evidence="8 15" id="KW-0378">Hydrolase</keyword>
<feature type="transmembrane region" description="Helical" evidence="15">
    <location>
        <begin position="112"/>
        <end position="130"/>
    </location>
</feature>
<evidence type="ECO:0000313" key="20">
    <source>
        <dbReference type="Proteomes" id="UP000177876"/>
    </source>
</evidence>
<evidence type="ECO:0000256" key="17">
    <source>
        <dbReference type="SAM" id="MobiDB-lite"/>
    </source>
</evidence>
<dbReference type="SMART" id="SM00382">
    <property type="entry name" value="AAA"/>
    <property type="match status" value="1"/>
</dbReference>
<organism evidence="19 20">
    <name type="scientific">Candidatus Solincola sediminis</name>
    <dbReference type="NCBI Taxonomy" id="1797199"/>
    <lineage>
        <taxon>Bacteria</taxon>
        <taxon>Bacillati</taxon>
        <taxon>Actinomycetota</taxon>
        <taxon>Candidatus Geothermincolia</taxon>
        <taxon>Candidatus Geothermincolales</taxon>
        <taxon>Candidatus Geothermincolaceae</taxon>
        <taxon>Candidatus Solincola</taxon>
    </lineage>
</organism>
<dbReference type="GO" id="GO:0016887">
    <property type="term" value="F:ATP hydrolysis activity"/>
    <property type="evidence" value="ECO:0007669"/>
    <property type="project" value="UniProtKB-UniRule"/>
</dbReference>
<dbReference type="InterPro" id="IPR041569">
    <property type="entry name" value="AAA_lid_3"/>
</dbReference>
<evidence type="ECO:0000256" key="10">
    <source>
        <dbReference type="ARBA" id="ARBA00022840"/>
    </source>
</evidence>
<dbReference type="InterPro" id="IPR003593">
    <property type="entry name" value="AAA+_ATPase"/>
</dbReference>
<dbReference type="GO" id="GO:0005524">
    <property type="term" value="F:ATP binding"/>
    <property type="evidence" value="ECO:0007669"/>
    <property type="project" value="UniProtKB-UniRule"/>
</dbReference>
<keyword evidence="7 15" id="KW-0547">Nucleotide-binding</keyword>
<dbReference type="SUPFAM" id="SSF140990">
    <property type="entry name" value="FtsH protease domain-like"/>
    <property type="match status" value="1"/>
</dbReference>
<feature type="active site" evidence="15">
    <location>
        <position position="429"/>
    </location>
</feature>
<dbReference type="EC" id="3.4.24.-" evidence="15"/>
<keyword evidence="11 15" id="KW-1133">Transmembrane helix</keyword>
<dbReference type="GO" id="GO:0004222">
    <property type="term" value="F:metalloendopeptidase activity"/>
    <property type="evidence" value="ECO:0007669"/>
    <property type="project" value="InterPro"/>
</dbReference>
<dbReference type="Gene3D" id="1.20.58.760">
    <property type="entry name" value="Peptidase M41"/>
    <property type="match status" value="1"/>
</dbReference>
<dbReference type="GO" id="GO:0005886">
    <property type="term" value="C:plasma membrane"/>
    <property type="evidence" value="ECO:0007669"/>
    <property type="project" value="UniProtKB-SubCell"/>
</dbReference>
<feature type="compositionally biased region" description="Pro residues" evidence="17">
    <location>
        <begin position="654"/>
        <end position="663"/>
    </location>
</feature>
<comment type="subcellular location">
    <subcellularLocation>
        <location evidence="15">Cell membrane</location>
        <topology evidence="15">Multi-pass membrane protein</topology>
        <orientation evidence="15">Cytoplasmic side</orientation>
    </subcellularLocation>
    <subcellularLocation>
        <location evidence="1">Membrane</location>
    </subcellularLocation>
</comment>
<evidence type="ECO:0000256" key="2">
    <source>
        <dbReference type="ARBA" id="ARBA00010044"/>
    </source>
</evidence>
<dbReference type="STRING" id="1797197.A2Y75_10305"/>
<dbReference type="Pfam" id="PF01434">
    <property type="entry name" value="Peptidase_M41"/>
    <property type="match status" value="1"/>
</dbReference>
<evidence type="ECO:0000256" key="7">
    <source>
        <dbReference type="ARBA" id="ARBA00022741"/>
    </source>
</evidence>
<dbReference type="FunFam" id="1.20.58.760:FF:000001">
    <property type="entry name" value="ATP-dependent zinc metalloprotease FtsH"/>
    <property type="match status" value="1"/>
</dbReference>
<keyword evidence="12 15" id="KW-0482">Metalloprotease</keyword>
<dbReference type="Gene3D" id="3.30.720.210">
    <property type="match status" value="1"/>
</dbReference>
<dbReference type="GO" id="GO:0004176">
    <property type="term" value="F:ATP-dependent peptidase activity"/>
    <property type="evidence" value="ECO:0007669"/>
    <property type="project" value="InterPro"/>
</dbReference>
<dbReference type="CDD" id="cd19501">
    <property type="entry name" value="RecA-like_FtsH"/>
    <property type="match status" value="1"/>
</dbReference>
<dbReference type="InterPro" id="IPR000642">
    <property type="entry name" value="Peptidase_M41"/>
</dbReference>
<accession>A0A1F2WNY2</accession>
<dbReference type="AlphaFoldDB" id="A0A1F2WNY2"/>
<evidence type="ECO:0000256" key="5">
    <source>
        <dbReference type="ARBA" id="ARBA00022692"/>
    </source>
</evidence>
<dbReference type="Pfam" id="PF17862">
    <property type="entry name" value="AAA_lid_3"/>
    <property type="match status" value="1"/>
</dbReference>
<evidence type="ECO:0000256" key="13">
    <source>
        <dbReference type="ARBA" id="ARBA00023136"/>
    </source>
</evidence>